<gene>
    <name evidence="5" type="ORF">H0E87_003391</name>
</gene>
<dbReference type="EMBL" id="JACEGQ020000001">
    <property type="protein sequence ID" value="KAH8522726.1"/>
    <property type="molecule type" value="Genomic_DNA"/>
</dbReference>
<dbReference type="GO" id="GO:0008270">
    <property type="term" value="F:zinc ion binding"/>
    <property type="evidence" value="ECO:0007669"/>
    <property type="project" value="UniProtKB-KW"/>
</dbReference>
<evidence type="ECO:0000313" key="5">
    <source>
        <dbReference type="EMBL" id="KAH8522726.1"/>
    </source>
</evidence>
<dbReference type="CDD" id="cd16461">
    <property type="entry name" value="RING-H2_EL5-like"/>
    <property type="match status" value="1"/>
</dbReference>
<feature type="transmembrane region" description="Helical" evidence="3">
    <location>
        <begin position="128"/>
        <end position="148"/>
    </location>
</feature>
<feature type="compositionally biased region" description="Gly residues" evidence="2">
    <location>
        <begin position="162"/>
        <end position="174"/>
    </location>
</feature>
<evidence type="ECO:0000256" key="3">
    <source>
        <dbReference type="SAM" id="Phobius"/>
    </source>
</evidence>
<evidence type="ECO:0000256" key="1">
    <source>
        <dbReference type="PROSITE-ProRule" id="PRU00175"/>
    </source>
</evidence>
<keyword evidence="1" id="KW-0479">Metal-binding</keyword>
<keyword evidence="3" id="KW-0472">Membrane</keyword>
<keyword evidence="6" id="KW-1185">Reference proteome</keyword>
<dbReference type="GO" id="GO:0016567">
    <property type="term" value="P:protein ubiquitination"/>
    <property type="evidence" value="ECO:0007669"/>
    <property type="project" value="InterPro"/>
</dbReference>
<proteinExistence type="predicted"/>
<dbReference type="SUPFAM" id="SSF57850">
    <property type="entry name" value="RING/U-box"/>
    <property type="match status" value="1"/>
</dbReference>
<protein>
    <recommendedName>
        <fullName evidence="4">RING-type domain-containing protein</fullName>
    </recommendedName>
</protein>
<dbReference type="SMART" id="SM00184">
    <property type="entry name" value="RING"/>
    <property type="match status" value="1"/>
</dbReference>
<dbReference type="AlphaFoldDB" id="A0A8T2ZZC9"/>
<dbReference type="Proteomes" id="UP000807159">
    <property type="component" value="Chromosome 1"/>
</dbReference>
<dbReference type="PROSITE" id="PS50089">
    <property type="entry name" value="ZF_RING_2"/>
    <property type="match status" value="1"/>
</dbReference>
<keyword evidence="3" id="KW-0812">Transmembrane</keyword>
<keyword evidence="1" id="KW-0862">Zinc</keyword>
<reference evidence="5" key="1">
    <citation type="journal article" date="2021" name="J. Hered.">
        <title>Genome Assembly of Salicaceae Populus deltoides (Eastern Cottonwood) I-69 Based on Nanopore Sequencing and Hi-C Technologies.</title>
        <authorList>
            <person name="Bai S."/>
            <person name="Wu H."/>
            <person name="Zhang J."/>
            <person name="Pan Z."/>
            <person name="Zhao W."/>
            <person name="Li Z."/>
            <person name="Tong C."/>
        </authorList>
    </citation>
    <scope>NUCLEOTIDE SEQUENCE</scope>
    <source>
        <tissue evidence="5">Leaf</tissue>
    </source>
</reference>
<keyword evidence="3" id="KW-1133">Transmembrane helix</keyword>
<feature type="domain" description="RING-type" evidence="4">
    <location>
        <begin position="228"/>
        <end position="270"/>
    </location>
</feature>
<feature type="region of interest" description="Disordered" evidence="2">
    <location>
        <begin position="162"/>
        <end position="186"/>
    </location>
</feature>
<dbReference type="GO" id="GO:0016740">
    <property type="term" value="F:transferase activity"/>
    <property type="evidence" value="ECO:0007669"/>
    <property type="project" value="InterPro"/>
</dbReference>
<comment type="caution">
    <text evidence="5">The sequence shown here is derived from an EMBL/GenBank/DDBJ whole genome shotgun (WGS) entry which is preliminary data.</text>
</comment>
<dbReference type="PANTHER" id="PTHR46592">
    <property type="entry name" value="RING-H2 FINGER PROTEIN ATL67"/>
    <property type="match status" value="1"/>
</dbReference>
<evidence type="ECO:0000256" key="2">
    <source>
        <dbReference type="SAM" id="MobiDB-lite"/>
    </source>
</evidence>
<dbReference type="InterPro" id="IPR001841">
    <property type="entry name" value="Znf_RING"/>
</dbReference>
<dbReference type="InterPro" id="IPR013083">
    <property type="entry name" value="Znf_RING/FYVE/PHD"/>
</dbReference>
<dbReference type="Gene3D" id="3.30.40.10">
    <property type="entry name" value="Zinc/RING finger domain, C3HC4 (zinc finger)"/>
    <property type="match status" value="1"/>
</dbReference>
<evidence type="ECO:0000259" key="4">
    <source>
        <dbReference type="PROSITE" id="PS50089"/>
    </source>
</evidence>
<evidence type="ECO:0000313" key="6">
    <source>
        <dbReference type="Proteomes" id="UP000807159"/>
    </source>
</evidence>
<accession>A0A8T2ZZC9</accession>
<keyword evidence="1" id="KW-0863">Zinc-finger</keyword>
<organism evidence="5 6">
    <name type="scientific">Populus deltoides</name>
    <name type="common">Eastern poplar</name>
    <name type="synonym">Eastern cottonwood</name>
    <dbReference type="NCBI Taxonomy" id="3696"/>
    <lineage>
        <taxon>Eukaryota</taxon>
        <taxon>Viridiplantae</taxon>
        <taxon>Streptophyta</taxon>
        <taxon>Embryophyta</taxon>
        <taxon>Tracheophyta</taxon>
        <taxon>Spermatophyta</taxon>
        <taxon>Magnoliopsida</taxon>
        <taxon>eudicotyledons</taxon>
        <taxon>Gunneridae</taxon>
        <taxon>Pentapetalae</taxon>
        <taxon>rosids</taxon>
        <taxon>fabids</taxon>
        <taxon>Malpighiales</taxon>
        <taxon>Salicaceae</taxon>
        <taxon>Saliceae</taxon>
        <taxon>Populus</taxon>
    </lineage>
</organism>
<name>A0A8T2ZZC9_POPDE</name>
<sequence length="297" mass="31413">MLSANTCTLTSKRLFKKYTCGSKRNLKLFTIGASSDDSDCNTEECAPEKEPAVYVAESAISSFLLLLVGKSPSDITTAECNGPCVEVNSISRSSGSVLPFLHQKFYMDQSLMSAVDPPVSASAAAGSGLGYGIAIAIGILVLISTIMLTSYACTRIKGNGNGNGNGSNNNGGGNDTSNNYGHDRHFTAGNPIEPMTVVVGLAEPIIDSYTKMVLGESRRLPKPNEGPCSICLSDYQPKDTIRCIPDCHHCFHADCIDGWLKMSATCPLCRNSPAPSKGPTPVTTPLAEVVPLAFHAR</sequence>
<dbReference type="InterPro" id="IPR044289">
    <property type="entry name" value="ATL67-70"/>
</dbReference>
<dbReference type="Pfam" id="PF13639">
    <property type="entry name" value="zf-RING_2"/>
    <property type="match status" value="1"/>
</dbReference>
<dbReference type="PANTHER" id="PTHR46592:SF14">
    <property type="entry name" value="RING-TYPE DOMAIN-CONTAINING PROTEIN"/>
    <property type="match status" value="1"/>
</dbReference>